<dbReference type="KEGG" id="bph:Bphy_1714"/>
<keyword evidence="3" id="KW-1185">Reference proteome</keyword>
<protein>
    <submittedName>
        <fullName evidence="2">Uncharacterized protein</fullName>
    </submittedName>
</protein>
<dbReference type="EMBL" id="CP001043">
    <property type="protein sequence ID" value="ACC70896.1"/>
    <property type="molecule type" value="Genomic_DNA"/>
</dbReference>
<dbReference type="Proteomes" id="UP000001192">
    <property type="component" value="Chromosome 1"/>
</dbReference>
<reference evidence="3" key="1">
    <citation type="journal article" date="2014" name="Stand. Genomic Sci.">
        <title>Complete genome sequence of Burkholderia phymatum STM815(T), a broad host range and efficient nitrogen-fixing symbiont of Mimosa species.</title>
        <authorList>
            <person name="Moulin L."/>
            <person name="Klonowska A."/>
            <person name="Caroline B."/>
            <person name="Booth K."/>
            <person name="Vriezen J.A."/>
            <person name="Melkonian R."/>
            <person name="James E.K."/>
            <person name="Young J.P."/>
            <person name="Bena G."/>
            <person name="Hauser L."/>
            <person name="Land M."/>
            <person name="Kyrpides N."/>
            <person name="Bruce D."/>
            <person name="Chain P."/>
            <person name="Copeland A."/>
            <person name="Pitluck S."/>
            <person name="Woyke T."/>
            <person name="Lizotte-Waniewski M."/>
            <person name="Bristow J."/>
            <person name="Riley M."/>
        </authorList>
    </citation>
    <scope>NUCLEOTIDE SEQUENCE [LARGE SCALE GENOMIC DNA]</scope>
    <source>
        <strain evidence="3">DSM 17167 / CIP 108236 / LMG 21445 / STM815</strain>
    </source>
</reference>
<evidence type="ECO:0000313" key="2">
    <source>
        <dbReference type="EMBL" id="ACC70896.1"/>
    </source>
</evidence>
<organism evidence="2 3">
    <name type="scientific">Paraburkholderia phymatum (strain DSM 17167 / CIP 108236 / LMG 21445 / STM815)</name>
    <name type="common">Burkholderia phymatum</name>
    <dbReference type="NCBI Taxonomy" id="391038"/>
    <lineage>
        <taxon>Bacteria</taxon>
        <taxon>Pseudomonadati</taxon>
        <taxon>Pseudomonadota</taxon>
        <taxon>Betaproteobacteria</taxon>
        <taxon>Burkholderiales</taxon>
        <taxon>Burkholderiaceae</taxon>
        <taxon>Paraburkholderia</taxon>
    </lineage>
</organism>
<evidence type="ECO:0000313" key="3">
    <source>
        <dbReference type="Proteomes" id="UP000001192"/>
    </source>
</evidence>
<evidence type="ECO:0000256" key="1">
    <source>
        <dbReference type="SAM" id="MobiDB-lite"/>
    </source>
</evidence>
<accession>B2JKR9</accession>
<dbReference type="AlphaFoldDB" id="B2JKR9"/>
<sequence>MIARGGGCNVSSAHVTHTRTYELAGRLRHEGIARNGGDFSHGCARGDARYAVNVACIEESTEPHQAHDAPLAPTTWKSEEAIG</sequence>
<dbReference type="HOGENOM" id="CLU_2536134_0_0_4"/>
<proteinExistence type="predicted"/>
<name>B2JKR9_PARP8</name>
<gene>
    <name evidence="2" type="ordered locus">Bphy_1714</name>
</gene>
<dbReference type="STRING" id="391038.Bphy_1714"/>
<feature type="region of interest" description="Disordered" evidence="1">
    <location>
        <begin position="61"/>
        <end position="83"/>
    </location>
</feature>